<dbReference type="EMBL" id="MU791176">
    <property type="protein sequence ID" value="KAJ3991104.1"/>
    <property type="molecule type" value="Genomic_DNA"/>
</dbReference>
<protein>
    <submittedName>
        <fullName evidence="2">Uncharacterized protein</fullName>
    </submittedName>
</protein>
<name>A0ABQ8PXE8_9AGAR</name>
<organism evidence="2 3">
    <name type="scientific">Lentinula boryana</name>
    <dbReference type="NCBI Taxonomy" id="40481"/>
    <lineage>
        <taxon>Eukaryota</taxon>
        <taxon>Fungi</taxon>
        <taxon>Dikarya</taxon>
        <taxon>Basidiomycota</taxon>
        <taxon>Agaricomycotina</taxon>
        <taxon>Agaricomycetes</taxon>
        <taxon>Agaricomycetidae</taxon>
        <taxon>Agaricales</taxon>
        <taxon>Marasmiineae</taxon>
        <taxon>Omphalotaceae</taxon>
        <taxon>Lentinula</taxon>
    </lineage>
</organism>
<reference evidence="2" key="1">
    <citation type="submission" date="2022-08" db="EMBL/GenBank/DDBJ databases">
        <authorList>
            <consortium name="DOE Joint Genome Institute"/>
            <person name="Min B."/>
            <person name="Riley R."/>
            <person name="Sierra-Patev S."/>
            <person name="Naranjo-Ortiz M."/>
            <person name="Looney B."/>
            <person name="Konkel Z."/>
            <person name="Slot J.C."/>
            <person name="Sakamoto Y."/>
            <person name="Steenwyk J.L."/>
            <person name="Rokas A."/>
            <person name="Carro J."/>
            <person name="Camarero S."/>
            <person name="Ferreira P."/>
            <person name="Molpeceres G."/>
            <person name="Ruiz-Duenas F.J."/>
            <person name="Serrano A."/>
            <person name="Henrissat B."/>
            <person name="Drula E."/>
            <person name="Hughes K.W."/>
            <person name="Mata J.L."/>
            <person name="Ishikawa N.K."/>
            <person name="Vargas-Isla R."/>
            <person name="Ushijima S."/>
            <person name="Smith C.A."/>
            <person name="Ahrendt S."/>
            <person name="Andreopoulos W."/>
            <person name="He G."/>
            <person name="Labutti K."/>
            <person name="Lipzen A."/>
            <person name="Ng V."/>
            <person name="Sandor L."/>
            <person name="Barry K."/>
            <person name="Martinez A.T."/>
            <person name="Xiao Y."/>
            <person name="Gibbons J.G."/>
            <person name="Terashima K."/>
            <person name="Hibbett D.S."/>
            <person name="Grigoriev I.V."/>
        </authorList>
    </citation>
    <scope>NUCLEOTIDE SEQUENCE</scope>
    <source>
        <strain evidence="2">TFB10827</strain>
    </source>
</reference>
<feature type="compositionally biased region" description="Basic residues" evidence="1">
    <location>
        <begin position="240"/>
        <end position="251"/>
    </location>
</feature>
<feature type="compositionally biased region" description="Polar residues" evidence="1">
    <location>
        <begin position="1"/>
        <end position="12"/>
    </location>
</feature>
<feature type="region of interest" description="Disordered" evidence="1">
    <location>
        <begin position="1"/>
        <end position="38"/>
    </location>
</feature>
<feature type="region of interest" description="Disordered" evidence="1">
    <location>
        <begin position="172"/>
        <end position="200"/>
    </location>
</feature>
<sequence length="287" mass="32291">MSDSDSNSSIFNGSVDVDQVPPPPAEPTTKLPTAGPTGLTIRQTEEPEWHFGRIPIVQFDWNLEKIFFIDPQNVEFGITITDLLRFMWASGALTRKWTLSGDLIPRYGRIIRSLWVHVPLKTNYRFAYEDQDGKIQRSRKIVPYDYVFTSTEIDSLKVKGLISGNFFKDMSKAHPRPGNSLQSKPINSKKRKRNEGSGFDDLLKRYGGSSNGRDTIFHSLFVAATVGAKNMKFAEERREGKRHHETSKKTKANLDSDAASTTMGLKEKMSMWTLRNESAGPSGDKAA</sequence>
<dbReference type="Proteomes" id="UP001163828">
    <property type="component" value="Unassembled WGS sequence"/>
</dbReference>
<evidence type="ECO:0000256" key="1">
    <source>
        <dbReference type="SAM" id="MobiDB-lite"/>
    </source>
</evidence>
<feature type="region of interest" description="Disordered" evidence="1">
    <location>
        <begin position="233"/>
        <end position="287"/>
    </location>
</feature>
<keyword evidence="3" id="KW-1185">Reference proteome</keyword>
<comment type="caution">
    <text evidence="2">The sequence shown here is derived from an EMBL/GenBank/DDBJ whole genome shotgun (WGS) entry which is preliminary data.</text>
</comment>
<evidence type="ECO:0000313" key="3">
    <source>
        <dbReference type="Proteomes" id="UP001163828"/>
    </source>
</evidence>
<accession>A0ABQ8PXE8</accession>
<gene>
    <name evidence="2" type="ORF">F5050DRAFT_1812959</name>
</gene>
<proteinExistence type="predicted"/>
<evidence type="ECO:0000313" key="2">
    <source>
        <dbReference type="EMBL" id="KAJ3991104.1"/>
    </source>
</evidence>